<reference evidence="2 3" key="1">
    <citation type="submission" date="2016-04" db="EMBL/GenBank/DDBJ databases">
        <title>Complete Genome Sequence of Halotalea alkalilenta IHB B 13600.</title>
        <authorList>
            <person name="Swarnkar M.K."/>
            <person name="Sharma A."/>
            <person name="Kaushal K."/>
            <person name="Soni R."/>
            <person name="Rana S."/>
            <person name="Singh A.K."/>
            <person name="Gulati A."/>
        </authorList>
    </citation>
    <scope>NUCLEOTIDE SEQUENCE [LARGE SCALE GENOMIC DNA]</scope>
    <source>
        <strain evidence="2 3">IHB B 13600</strain>
    </source>
</reference>
<sequence>MGIGVITTIVAKPGYEQEVEEALREVVPPSRIDDGCEFYALNRDFKRPSAFYILEQWRDQEAISRREEQSHFKRLIEALEGKIESMEAARLETLL</sequence>
<dbReference type="KEGG" id="haa:A5892_17620"/>
<protein>
    <recommendedName>
        <fullName evidence="1">ABM domain-containing protein</fullName>
    </recommendedName>
</protein>
<dbReference type="SUPFAM" id="SSF54909">
    <property type="entry name" value="Dimeric alpha+beta barrel"/>
    <property type="match status" value="1"/>
</dbReference>
<dbReference type="InterPro" id="IPR007138">
    <property type="entry name" value="ABM_dom"/>
</dbReference>
<dbReference type="GO" id="GO:0003824">
    <property type="term" value="F:catalytic activity"/>
    <property type="evidence" value="ECO:0007669"/>
    <property type="project" value="TreeGrafter"/>
</dbReference>
<dbReference type="PANTHER" id="PTHR33336:SF15">
    <property type="entry name" value="ABM DOMAIN-CONTAINING PROTEIN"/>
    <property type="match status" value="1"/>
</dbReference>
<feature type="domain" description="ABM" evidence="1">
    <location>
        <begin position="3"/>
        <end position="93"/>
    </location>
</feature>
<accession>A0A172YIN5</accession>
<dbReference type="Gene3D" id="3.30.70.100">
    <property type="match status" value="1"/>
</dbReference>
<dbReference type="AlphaFoldDB" id="A0A172YIN5"/>
<organism evidence="2 3">
    <name type="scientific">Halotalea alkalilenta</name>
    <dbReference type="NCBI Taxonomy" id="376489"/>
    <lineage>
        <taxon>Bacteria</taxon>
        <taxon>Pseudomonadati</taxon>
        <taxon>Pseudomonadota</taxon>
        <taxon>Gammaproteobacteria</taxon>
        <taxon>Oceanospirillales</taxon>
        <taxon>Halomonadaceae</taxon>
        <taxon>Halotalea</taxon>
    </lineage>
</organism>
<dbReference type="InterPro" id="IPR011008">
    <property type="entry name" value="Dimeric_a/b-barrel"/>
</dbReference>
<keyword evidence="3" id="KW-1185">Reference proteome</keyword>
<dbReference type="PROSITE" id="PS51725">
    <property type="entry name" value="ABM"/>
    <property type="match status" value="1"/>
</dbReference>
<dbReference type="PANTHER" id="PTHR33336">
    <property type="entry name" value="QUINOL MONOOXYGENASE YGIN-RELATED"/>
    <property type="match status" value="1"/>
</dbReference>
<proteinExistence type="predicted"/>
<name>A0A172YIN5_9GAMM</name>
<dbReference type="RefSeq" id="WP_027348551.1">
    <property type="nucleotide sequence ID" value="NZ_CP015243.1"/>
</dbReference>
<dbReference type="EMBL" id="CP015243">
    <property type="protein sequence ID" value="ANF59059.1"/>
    <property type="molecule type" value="Genomic_DNA"/>
</dbReference>
<dbReference type="Pfam" id="PF03992">
    <property type="entry name" value="ABM"/>
    <property type="match status" value="1"/>
</dbReference>
<evidence type="ECO:0000313" key="3">
    <source>
        <dbReference type="Proteomes" id="UP000077875"/>
    </source>
</evidence>
<evidence type="ECO:0000313" key="2">
    <source>
        <dbReference type="EMBL" id="ANF59059.1"/>
    </source>
</evidence>
<evidence type="ECO:0000259" key="1">
    <source>
        <dbReference type="PROSITE" id="PS51725"/>
    </source>
</evidence>
<dbReference type="Proteomes" id="UP000077875">
    <property type="component" value="Chromosome"/>
</dbReference>
<dbReference type="STRING" id="376489.A5892_17620"/>
<dbReference type="InterPro" id="IPR050744">
    <property type="entry name" value="AI-2_Isomerase_LsrG"/>
</dbReference>
<gene>
    <name evidence="2" type="ORF">A5892_17620</name>
</gene>